<evidence type="ECO:0000256" key="1">
    <source>
        <dbReference type="SAM" id="Coils"/>
    </source>
</evidence>
<organism evidence="3">
    <name type="scientific">uncultured Poseidoniia archaeon</name>
    <dbReference type="NCBI Taxonomy" id="1697135"/>
    <lineage>
        <taxon>Archaea</taxon>
        <taxon>Methanobacteriati</taxon>
        <taxon>Thermoplasmatota</taxon>
        <taxon>Candidatus Poseidoniia</taxon>
        <taxon>environmental samples</taxon>
    </lineage>
</organism>
<feature type="region of interest" description="Disordered" evidence="2">
    <location>
        <begin position="174"/>
        <end position="196"/>
    </location>
</feature>
<evidence type="ECO:0000256" key="2">
    <source>
        <dbReference type="SAM" id="MobiDB-lite"/>
    </source>
</evidence>
<dbReference type="AlphaFoldDB" id="A0A1B1TDH3"/>
<feature type="coiled-coil region" evidence="1">
    <location>
        <begin position="56"/>
        <end position="90"/>
    </location>
</feature>
<feature type="region of interest" description="Disordered" evidence="2">
    <location>
        <begin position="278"/>
        <end position="322"/>
    </location>
</feature>
<proteinExistence type="predicted"/>
<feature type="compositionally biased region" description="Basic residues" evidence="2">
    <location>
        <begin position="294"/>
        <end position="312"/>
    </location>
</feature>
<reference evidence="3" key="1">
    <citation type="submission" date="2014-11" db="EMBL/GenBank/DDBJ databases">
        <authorList>
            <person name="Zhu J."/>
            <person name="Qi W."/>
            <person name="Song R."/>
        </authorList>
    </citation>
    <scope>NUCLEOTIDE SEQUENCE</scope>
</reference>
<sequence>MSETSENKSDVDLENMELEEIVLLKREIQSDIQSNEKRFKEHLEDRKNQIEIVKTLREMMKEVDSMDEERRELLNEFNGYRKRAEELKKIRDSVNNLVPPPSEILEKWIMKNYENLTTINNDLTTVPTLEREKDLFKKFFELQICIKRKRESEKAHLEYIKNITKLREVAKKLDSQREEKEKNMSEMENKTESEGKVVSRKEIKKISKKISSIDKKLDELKLERNDLKSNLLKTKKILKKKNLSNKKISLAEIKTKIDGGEILDISEFGVLLDQGGLSSIKPNRIKKSDSKNKENKKRKMRRFGNTKRKARKGNSAALRGNE</sequence>
<reference evidence="3" key="2">
    <citation type="journal article" date="2015" name="ISME J.">
        <title>A new class of marine Euryarchaeota group II from the Mediterranean deep chlorophyll maximum.</title>
        <authorList>
            <person name="Martin-Cuadrado A.B."/>
            <person name="Garcia-Heredia I."/>
            <person name="Molto A.G."/>
            <person name="Lopez-Ubeda R."/>
            <person name="Kimes N."/>
            <person name="Lopez-Garcia P."/>
            <person name="Moreira D."/>
            <person name="Rodriguez-Valera F."/>
        </authorList>
    </citation>
    <scope>NUCLEOTIDE SEQUENCE</scope>
</reference>
<dbReference type="EMBL" id="KP211883">
    <property type="protein sequence ID" value="ANV80328.1"/>
    <property type="molecule type" value="Genomic_DNA"/>
</dbReference>
<keyword evidence="1" id="KW-0175">Coiled coil</keyword>
<protein>
    <submittedName>
        <fullName evidence="3">Uncharacterized protein</fullName>
    </submittedName>
</protein>
<evidence type="ECO:0000313" key="3">
    <source>
        <dbReference type="EMBL" id="ANV80328.1"/>
    </source>
</evidence>
<name>A0A1B1TDH3_9ARCH</name>
<accession>A0A1B1TDH3</accession>